<protein>
    <submittedName>
        <fullName evidence="5">GntR family transcriptional regulator</fullName>
    </submittedName>
</protein>
<evidence type="ECO:0000313" key="6">
    <source>
        <dbReference type="Proteomes" id="UP000288490"/>
    </source>
</evidence>
<gene>
    <name evidence="5" type="ORF">CBF36_04215</name>
</gene>
<keyword evidence="1" id="KW-0805">Transcription regulation</keyword>
<dbReference type="Pfam" id="PF07702">
    <property type="entry name" value="UTRA"/>
    <property type="match status" value="1"/>
</dbReference>
<keyword evidence="6" id="KW-1185">Reference proteome</keyword>
<dbReference type="InterPro" id="IPR000524">
    <property type="entry name" value="Tscrpt_reg_HTH_GntR"/>
</dbReference>
<dbReference type="InterPro" id="IPR036388">
    <property type="entry name" value="WH-like_DNA-bd_sf"/>
</dbReference>
<dbReference type="GO" id="GO:0003700">
    <property type="term" value="F:DNA-binding transcription factor activity"/>
    <property type="evidence" value="ECO:0007669"/>
    <property type="project" value="InterPro"/>
</dbReference>
<evidence type="ECO:0000256" key="2">
    <source>
        <dbReference type="ARBA" id="ARBA00023125"/>
    </source>
</evidence>
<dbReference type="SMART" id="SM00866">
    <property type="entry name" value="UTRA"/>
    <property type="match status" value="1"/>
</dbReference>
<dbReference type="InterPro" id="IPR028978">
    <property type="entry name" value="Chorismate_lyase_/UTRA_dom_sf"/>
</dbReference>
<keyword evidence="3" id="KW-0804">Transcription</keyword>
<organism evidence="5 6">
    <name type="scientific">Vagococcus bubulae</name>
    <dbReference type="NCBI Taxonomy" id="1977868"/>
    <lineage>
        <taxon>Bacteria</taxon>
        <taxon>Bacillati</taxon>
        <taxon>Bacillota</taxon>
        <taxon>Bacilli</taxon>
        <taxon>Lactobacillales</taxon>
        <taxon>Enterococcaceae</taxon>
        <taxon>Vagococcus</taxon>
    </lineage>
</organism>
<dbReference type="SMART" id="SM00345">
    <property type="entry name" value="HTH_GNTR"/>
    <property type="match status" value="1"/>
</dbReference>
<dbReference type="PROSITE" id="PS50949">
    <property type="entry name" value="HTH_GNTR"/>
    <property type="match status" value="1"/>
</dbReference>
<proteinExistence type="predicted"/>
<name>A0A429ZN16_9ENTE</name>
<dbReference type="SUPFAM" id="SSF46785">
    <property type="entry name" value="Winged helix' DNA-binding domain"/>
    <property type="match status" value="1"/>
</dbReference>
<dbReference type="AlphaFoldDB" id="A0A429ZN16"/>
<dbReference type="Gene3D" id="3.40.1410.10">
    <property type="entry name" value="Chorismate lyase-like"/>
    <property type="match status" value="1"/>
</dbReference>
<dbReference type="Proteomes" id="UP000288490">
    <property type="component" value="Unassembled WGS sequence"/>
</dbReference>
<evidence type="ECO:0000256" key="3">
    <source>
        <dbReference type="ARBA" id="ARBA00023163"/>
    </source>
</evidence>
<dbReference type="InterPro" id="IPR011663">
    <property type="entry name" value="UTRA"/>
</dbReference>
<dbReference type="RefSeq" id="WP_125956905.1">
    <property type="nucleotide sequence ID" value="NZ_JAQEJV010000007.1"/>
</dbReference>
<comment type="caution">
    <text evidence="5">The sequence shown here is derived from an EMBL/GenBank/DDBJ whole genome shotgun (WGS) entry which is preliminary data.</text>
</comment>
<dbReference type="PANTHER" id="PTHR44846:SF17">
    <property type="entry name" value="GNTR-FAMILY TRANSCRIPTIONAL REGULATOR"/>
    <property type="match status" value="1"/>
</dbReference>
<reference evidence="5 6" key="1">
    <citation type="submission" date="2017-05" db="EMBL/GenBank/DDBJ databases">
        <title>Vagococcus spp. assemblies.</title>
        <authorList>
            <person name="Gulvik C.A."/>
        </authorList>
    </citation>
    <scope>NUCLEOTIDE SEQUENCE [LARGE SCALE GENOMIC DNA]</scope>
    <source>
        <strain evidence="5 6">SS1994</strain>
    </source>
</reference>
<feature type="domain" description="HTH gntR-type" evidence="4">
    <location>
        <begin position="2"/>
        <end position="70"/>
    </location>
</feature>
<dbReference type="OrthoDB" id="457376at2"/>
<evidence type="ECO:0000256" key="1">
    <source>
        <dbReference type="ARBA" id="ARBA00023015"/>
    </source>
</evidence>
<dbReference type="PANTHER" id="PTHR44846">
    <property type="entry name" value="MANNOSYL-D-GLYCERATE TRANSPORT/METABOLISM SYSTEM REPRESSOR MNGR-RELATED"/>
    <property type="match status" value="1"/>
</dbReference>
<dbReference type="SUPFAM" id="SSF64288">
    <property type="entry name" value="Chorismate lyase-like"/>
    <property type="match status" value="1"/>
</dbReference>
<accession>A0A429ZN16</accession>
<dbReference type="Gene3D" id="1.10.10.10">
    <property type="entry name" value="Winged helix-like DNA-binding domain superfamily/Winged helix DNA-binding domain"/>
    <property type="match status" value="1"/>
</dbReference>
<dbReference type="GO" id="GO:0045892">
    <property type="term" value="P:negative regulation of DNA-templated transcription"/>
    <property type="evidence" value="ECO:0007669"/>
    <property type="project" value="TreeGrafter"/>
</dbReference>
<dbReference type="InterPro" id="IPR036390">
    <property type="entry name" value="WH_DNA-bd_sf"/>
</dbReference>
<dbReference type="CDD" id="cd07377">
    <property type="entry name" value="WHTH_GntR"/>
    <property type="match status" value="1"/>
</dbReference>
<dbReference type="GO" id="GO:0003677">
    <property type="term" value="F:DNA binding"/>
    <property type="evidence" value="ECO:0007669"/>
    <property type="project" value="UniProtKB-KW"/>
</dbReference>
<evidence type="ECO:0000259" key="4">
    <source>
        <dbReference type="PROSITE" id="PS50949"/>
    </source>
</evidence>
<dbReference type="InterPro" id="IPR050679">
    <property type="entry name" value="Bact_HTH_transcr_reg"/>
</dbReference>
<dbReference type="EMBL" id="NGJT01000005">
    <property type="protein sequence ID" value="RST95081.1"/>
    <property type="molecule type" value="Genomic_DNA"/>
</dbReference>
<dbReference type="Pfam" id="PF00392">
    <property type="entry name" value="GntR"/>
    <property type="match status" value="1"/>
</dbReference>
<evidence type="ECO:0000313" key="5">
    <source>
        <dbReference type="EMBL" id="RST95081.1"/>
    </source>
</evidence>
<sequence length="235" mass="27240">MIPKYQQIKKDLLEEIRNHVFVPGDKFYSEADIKKRYSVSSITAVKALNELTAMGYLYRIQGKGTFVSKAKISQTVRFSDIENHSIDTEETRVLSVTQENHSEILKKLKLAKTDSYYKIVRVRSSEGVPFILTMTHLPKKLMKEPISQNLDDYISIYDRVRNDFGVDLFTQASVETNEIVFPDDSFITNELRLSFREPAVLQEKCTYLTDNSVAEYIVSYKHWKAFKTKIEVEAE</sequence>
<keyword evidence="2" id="KW-0238">DNA-binding</keyword>